<organism evidence="1">
    <name type="scientific">marine sediment metagenome</name>
    <dbReference type="NCBI Taxonomy" id="412755"/>
    <lineage>
        <taxon>unclassified sequences</taxon>
        <taxon>metagenomes</taxon>
        <taxon>ecological metagenomes</taxon>
    </lineage>
</organism>
<feature type="non-terminal residue" evidence="1">
    <location>
        <position position="1"/>
    </location>
</feature>
<evidence type="ECO:0000313" key="1">
    <source>
        <dbReference type="EMBL" id="GAG92354.1"/>
    </source>
</evidence>
<comment type="caution">
    <text evidence="1">The sequence shown here is derived from an EMBL/GenBank/DDBJ whole genome shotgun (WGS) entry which is preliminary data.</text>
</comment>
<accession>X1B985</accession>
<dbReference type="AlphaFoldDB" id="X1B985"/>
<sequence length="253" mass="28108">STNFNRTLQWDQDKIAAMGWDIQNPGFLAAAESAPAIYDFLQAIGMELPLNNIIGLENGDPQAKASWIVSKAAEGYNDFYFVDDAVKNVKAVKDALNVLDVNSKVQVARKRNSVSMNDEFNKMIERKTGIKSFKEFSKTKAELIGAQKKAKKFFIPASADDFVGLLYSVLGKGKQGDADLAFIKENLLDPYAVAMQNVSLSRITLQNDYKALKKALNIVPKDLKKLIPGSVYTKQNAVRVYMWDKLGYNIPGI</sequence>
<name>X1B985_9ZZZZ</name>
<dbReference type="EMBL" id="BART01020788">
    <property type="protein sequence ID" value="GAG92354.1"/>
    <property type="molecule type" value="Genomic_DNA"/>
</dbReference>
<proteinExistence type="predicted"/>
<reference evidence="1" key="1">
    <citation type="journal article" date="2014" name="Front. Microbiol.">
        <title>High frequency of phylogenetically diverse reductive dehalogenase-homologous genes in deep subseafloor sedimentary metagenomes.</title>
        <authorList>
            <person name="Kawai M."/>
            <person name="Futagami T."/>
            <person name="Toyoda A."/>
            <person name="Takaki Y."/>
            <person name="Nishi S."/>
            <person name="Hori S."/>
            <person name="Arai W."/>
            <person name="Tsubouchi T."/>
            <person name="Morono Y."/>
            <person name="Uchiyama I."/>
            <person name="Ito T."/>
            <person name="Fujiyama A."/>
            <person name="Inagaki F."/>
            <person name="Takami H."/>
        </authorList>
    </citation>
    <scope>NUCLEOTIDE SEQUENCE</scope>
    <source>
        <strain evidence="1">Expedition CK06-06</strain>
    </source>
</reference>
<protein>
    <submittedName>
        <fullName evidence="1">Uncharacterized protein</fullName>
    </submittedName>
</protein>
<gene>
    <name evidence="1" type="ORF">S01H4_38530</name>
</gene>